<sequence>MENMDKVERLTNLLDSTEYQEITKREAQFNIFDALGTRRQELRHSDFLAFLLDPTKPHGLQDRFLRKFLTSTLSSSDKHTFSKHLNPVNIRLDNLDEVRVFREKHRYDLMLHFPDKWLVIIENKVGAQLSKNQLENYRAKAETNFPDIERYYLYLTPAGDKPTDEEWQSISYRKIYELIDSFTRVETIQDRTLNALLDYNDYLETHVLEDSKVADLCRKIYREHRDAIDLIVSHANSPRDLLKQAVISSLQNLENKGLVKTDNLLNGIPRFADVRWVNSVPEIADGVTWTSSRKGILFEWGFANNELQVDLVIGPIERTSRDDLIKFLCNKSSNYKDSGGKQYNHISKTSIVALDDIEQWMDESDTEEFKESIEEKIKKILNSHCSNLQDFIESRGCKQS</sequence>
<dbReference type="OrthoDB" id="1453311at2"/>
<evidence type="ECO:0008006" key="3">
    <source>
        <dbReference type="Google" id="ProtNLM"/>
    </source>
</evidence>
<name>A0A432Z616_9GAMM</name>
<evidence type="ECO:0000313" key="2">
    <source>
        <dbReference type="Proteomes" id="UP000288058"/>
    </source>
</evidence>
<keyword evidence="2" id="KW-1185">Reference proteome</keyword>
<proteinExistence type="predicted"/>
<organism evidence="1 2">
    <name type="scientific">Idiomarina ramblicola</name>
    <dbReference type="NCBI Taxonomy" id="263724"/>
    <lineage>
        <taxon>Bacteria</taxon>
        <taxon>Pseudomonadati</taxon>
        <taxon>Pseudomonadota</taxon>
        <taxon>Gammaproteobacteria</taxon>
        <taxon>Alteromonadales</taxon>
        <taxon>Idiomarinaceae</taxon>
        <taxon>Idiomarina</taxon>
    </lineage>
</organism>
<dbReference type="RefSeq" id="WP_126779846.1">
    <property type="nucleotide sequence ID" value="NZ_PIQC01000001.1"/>
</dbReference>
<gene>
    <name evidence="1" type="ORF">CWI78_02215</name>
</gene>
<protein>
    <recommendedName>
        <fullName evidence="3">PD-(D/E)XK nuclease family protein</fullName>
    </recommendedName>
</protein>
<accession>A0A432Z616</accession>
<reference evidence="2" key="1">
    <citation type="journal article" date="2018" name="Front. Microbiol.">
        <title>Genome-Based Analysis Reveals the Taxonomy and Diversity of the Family Idiomarinaceae.</title>
        <authorList>
            <person name="Liu Y."/>
            <person name="Lai Q."/>
            <person name="Shao Z."/>
        </authorList>
    </citation>
    <scope>NUCLEOTIDE SEQUENCE [LARGE SCALE GENOMIC DNA]</scope>
    <source>
        <strain evidence="2">R22</strain>
    </source>
</reference>
<dbReference type="Pfam" id="PF14281">
    <property type="entry name" value="PDDEXK_4"/>
    <property type="match status" value="1"/>
</dbReference>
<dbReference type="EMBL" id="PIQC01000001">
    <property type="protein sequence ID" value="RUO73283.1"/>
    <property type="molecule type" value="Genomic_DNA"/>
</dbReference>
<comment type="caution">
    <text evidence="1">The sequence shown here is derived from an EMBL/GenBank/DDBJ whole genome shotgun (WGS) entry which is preliminary data.</text>
</comment>
<dbReference type="AlphaFoldDB" id="A0A432Z616"/>
<evidence type="ECO:0000313" key="1">
    <source>
        <dbReference type="EMBL" id="RUO73283.1"/>
    </source>
</evidence>
<dbReference type="InterPro" id="IPR029470">
    <property type="entry name" value="PDDEXK_4"/>
</dbReference>
<dbReference type="Proteomes" id="UP000288058">
    <property type="component" value="Unassembled WGS sequence"/>
</dbReference>